<dbReference type="Gene3D" id="3.30.420.10">
    <property type="entry name" value="Ribonuclease H-like superfamily/Ribonuclease H"/>
    <property type="match status" value="1"/>
</dbReference>
<organism evidence="1">
    <name type="scientific">Aphanomyces astaci</name>
    <name type="common">Crayfish plague agent</name>
    <dbReference type="NCBI Taxonomy" id="112090"/>
    <lineage>
        <taxon>Eukaryota</taxon>
        <taxon>Sar</taxon>
        <taxon>Stramenopiles</taxon>
        <taxon>Oomycota</taxon>
        <taxon>Saprolegniomycetes</taxon>
        <taxon>Saprolegniales</taxon>
        <taxon>Verrucalvaceae</taxon>
        <taxon>Aphanomyces</taxon>
    </lineage>
</organism>
<name>W4GH31_APHAT</name>
<evidence type="ECO:0000313" key="1">
    <source>
        <dbReference type="EMBL" id="ETV78561.1"/>
    </source>
</evidence>
<dbReference type="VEuPathDB" id="FungiDB:H257_08066"/>
<dbReference type="EMBL" id="KI913130">
    <property type="protein sequence ID" value="ETV78561.1"/>
    <property type="molecule type" value="Genomic_DNA"/>
</dbReference>
<dbReference type="InterPro" id="IPR036397">
    <property type="entry name" value="RNaseH_sf"/>
</dbReference>
<proteinExistence type="predicted"/>
<reference evidence="1" key="1">
    <citation type="submission" date="2013-12" db="EMBL/GenBank/DDBJ databases">
        <title>The Genome Sequence of Aphanomyces astaci APO3.</title>
        <authorList>
            <consortium name="The Broad Institute Genomics Platform"/>
            <person name="Russ C."/>
            <person name="Tyler B."/>
            <person name="van West P."/>
            <person name="Dieguez-Uribeondo J."/>
            <person name="Young S.K."/>
            <person name="Zeng Q."/>
            <person name="Gargeya S."/>
            <person name="Fitzgerald M."/>
            <person name="Abouelleil A."/>
            <person name="Alvarado L."/>
            <person name="Chapman S.B."/>
            <person name="Gainer-Dewar J."/>
            <person name="Goldberg J."/>
            <person name="Griggs A."/>
            <person name="Gujja S."/>
            <person name="Hansen M."/>
            <person name="Howarth C."/>
            <person name="Imamovic A."/>
            <person name="Ireland A."/>
            <person name="Larimer J."/>
            <person name="McCowan C."/>
            <person name="Murphy C."/>
            <person name="Pearson M."/>
            <person name="Poon T.W."/>
            <person name="Priest M."/>
            <person name="Roberts A."/>
            <person name="Saif S."/>
            <person name="Shea T."/>
            <person name="Sykes S."/>
            <person name="Wortman J."/>
            <person name="Nusbaum C."/>
            <person name="Birren B."/>
        </authorList>
    </citation>
    <scope>NUCLEOTIDE SEQUENCE [LARGE SCALE GENOMIC DNA]</scope>
    <source>
        <strain evidence="1">APO3</strain>
    </source>
</reference>
<accession>W4GH31</accession>
<protein>
    <submittedName>
        <fullName evidence="1">Uncharacterized protein</fullName>
    </submittedName>
</protein>
<dbReference type="GeneID" id="20810062"/>
<dbReference type="PANTHER" id="PTHR47169">
    <property type="entry name" value="OS01G0541250 PROTEIN"/>
    <property type="match status" value="1"/>
</dbReference>
<sequence>MFLAAVARPRYDVGRGEMFNAKLGMWPFVQLSPAARNTRNRPAGTMVTTLVNVNAVVYRDFMIHKVVPAIKASFSSAHKHIVLQHDNSTLHGSVTDRELEAVSTDGCKFVIFWNPEDLQKPRRWELMHTADDSHLHDTVIEMHGQGRAPSDIADLTTDVDSSLLLELVGGDVK</sequence>
<gene>
    <name evidence="1" type="ORF">H257_08066</name>
</gene>
<dbReference type="PANTHER" id="PTHR47169:SF2">
    <property type="entry name" value="OS01G0541250 PROTEIN"/>
    <property type="match status" value="1"/>
</dbReference>
<dbReference type="AlphaFoldDB" id="W4GH31"/>
<dbReference type="GO" id="GO:0003676">
    <property type="term" value="F:nucleic acid binding"/>
    <property type="evidence" value="ECO:0007669"/>
    <property type="project" value="InterPro"/>
</dbReference>
<dbReference type="RefSeq" id="XP_009832142.1">
    <property type="nucleotide sequence ID" value="XM_009833840.1"/>
</dbReference>